<dbReference type="Proteomes" id="UP000537126">
    <property type="component" value="Unassembled WGS sequence"/>
</dbReference>
<protein>
    <recommendedName>
        <fullName evidence="4">DUF4197 domain-containing protein</fullName>
    </recommendedName>
</protein>
<evidence type="ECO:0000256" key="1">
    <source>
        <dbReference type="SAM" id="SignalP"/>
    </source>
</evidence>
<proteinExistence type="predicted"/>
<accession>A0A846MN87</accession>
<evidence type="ECO:0000313" key="3">
    <source>
        <dbReference type="Proteomes" id="UP000537126"/>
    </source>
</evidence>
<sequence length="256" mass="28404">MQRNILHTLLFLACLWGMSDCATLQGINTQIDGLGKIGQQPLTEQEIAAGLKEALEVGISKGVEQLMKENGYYGNPSIKILLPPEAREVESVIERHVPQGKELIDRVVLKMNRAAEEAAQQAKPIFVNAIRQMTITDARNILFGSQDAATQYLKAKTYDGLFEAYYPQIKDAMEKVGAQQAWQALAQPYNKLAASPLGSTVGASKKVPEDVSRYVTERALYGLFLKVAEEELKIREQATARITPLLQKVFGELDKR</sequence>
<dbReference type="Pfam" id="PF13852">
    <property type="entry name" value="DUF4197"/>
    <property type="match status" value="1"/>
</dbReference>
<comment type="caution">
    <text evidence="2">The sequence shown here is derived from an EMBL/GenBank/DDBJ whole genome shotgun (WGS) entry which is preliminary data.</text>
</comment>
<dbReference type="RefSeq" id="WP_243844125.1">
    <property type="nucleotide sequence ID" value="NZ_JAASRN010000001.1"/>
</dbReference>
<keyword evidence="1" id="KW-0732">Signal</keyword>
<organism evidence="2 3">
    <name type="scientific">Thermonema lapsum</name>
    <dbReference type="NCBI Taxonomy" id="28195"/>
    <lineage>
        <taxon>Bacteria</taxon>
        <taxon>Pseudomonadati</taxon>
        <taxon>Bacteroidota</taxon>
        <taxon>Cytophagia</taxon>
        <taxon>Cytophagales</taxon>
        <taxon>Thermonemataceae</taxon>
        <taxon>Thermonema</taxon>
    </lineage>
</organism>
<evidence type="ECO:0008006" key="4">
    <source>
        <dbReference type="Google" id="ProtNLM"/>
    </source>
</evidence>
<reference evidence="2 3" key="1">
    <citation type="submission" date="2020-03" db="EMBL/GenBank/DDBJ databases">
        <title>Genomic Encyclopedia of Type Strains, Phase IV (KMG-IV): sequencing the most valuable type-strain genomes for metagenomic binning, comparative biology and taxonomic classification.</title>
        <authorList>
            <person name="Goeker M."/>
        </authorList>
    </citation>
    <scope>NUCLEOTIDE SEQUENCE [LARGE SCALE GENOMIC DNA]</scope>
    <source>
        <strain evidence="2 3">DSM 5718</strain>
    </source>
</reference>
<dbReference type="InterPro" id="IPR025245">
    <property type="entry name" value="DUF4197"/>
</dbReference>
<gene>
    <name evidence="2" type="ORF">FHS56_000415</name>
</gene>
<dbReference type="EMBL" id="JAASRN010000001">
    <property type="protein sequence ID" value="NIK72929.1"/>
    <property type="molecule type" value="Genomic_DNA"/>
</dbReference>
<feature type="chain" id="PRO_5032604060" description="DUF4197 domain-containing protein" evidence="1">
    <location>
        <begin position="23"/>
        <end position="256"/>
    </location>
</feature>
<evidence type="ECO:0000313" key="2">
    <source>
        <dbReference type="EMBL" id="NIK72929.1"/>
    </source>
</evidence>
<feature type="signal peptide" evidence="1">
    <location>
        <begin position="1"/>
        <end position="22"/>
    </location>
</feature>
<name>A0A846MN87_9BACT</name>
<dbReference type="AlphaFoldDB" id="A0A846MN87"/>
<keyword evidence="3" id="KW-1185">Reference proteome</keyword>